<dbReference type="HOGENOM" id="CLU_583772_0_0_0"/>
<accession>F7YVT6</accession>
<evidence type="ECO:0000313" key="3">
    <source>
        <dbReference type="Proteomes" id="UP000006804"/>
    </source>
</evidence>
<dbReference type="OrthoDB" id="43972at2"/>
<dbReference type="STRING" id="688269.Theth_1713"/>
<evidence type="ECO:0000313" key="2">
    <source>
        <dbReference type="EMBL" id="AEH51758.1"/>
    </source>
</evidence>
<evidence type="ECO:0000259" key="1">
    <source>
        <dbReference type="Pfam" id="PF08308"/>
    </source>
</evidence>
<keyword evidence="3" id="KW-1185">Reference proteome</keyword>
<dbReference type="eggNOG" id="COG1470">
    <property type="taxonomic scope" value="Bacteria"/>
</dbReference>
<name>F7YVT6_9THEM</name>
<dbReference type="Pfam" id="PF08308">
    <property type="entry name" value="PEGA"/>
    <property type="match status" value="2"/>
</dbReference>
<dbReference type="Proteomes" id="UP000006804">
    <property type="component" value="Chromosome"/>
</dbReference>
<dbReference type="AlphaFoldDB" id="F7YVT6"/>
<reference evidence="2 3" key="1">
    <citation type="submission" date="2010-11" db="EMBL/GenBank/DDBJ databases">
        <title>The complete genome of Thermotoga thermarum DSM 5069.</title>
        <authorList>
            <consortium name="US DOE Joint Genome Institute (JGI-PGF)"/>
            <person name="Lucas S."/>
            <person name="Copeland A."/>
            <person name="Lapidus A."/>
            <person name="Bruce D."/>
            <person name="Goodwin L."/>
            <person name="Pitluck S."/>
            <person name="Kyrpides N."/>
            <person name="Mavromatis K."/>
            <person name="Ivanova N."/>
            <person name="Zeytun A."/>
            <person name="Brettin T."/>
            <person name="Detter J.C."/>
            <person name="Tapia R."/>
            <person name="Han C."/>
            <person name="Land M."/>
            <person name="Hauser L."/>
            <person name="Markowitz V."/>
            <person name="Cheng J.-F."/>
            <person name="Hugenholtz P."/>
            <person name="Woyke T."/>
            <person name="Wu D."/>
            <person name="Spring S."/>
            <person name="Schroeder M."/>
            <person name="Brambilla E."/>
            <person name="Klenk H.-P."/>
            <person name="Eisen J.A."/>
        </authorList>
    </citation>
    <scope>NUCLEOTIDE SEQUENCE [LARGE SCALE GENOMIC DNA]</scope>
    <source>
        <strain evidence="2 3">DSM 5069</strain>
    </source>
</reference>
<dbReference type="KEGG" id="tta:Theth_1713"/>
<feature type="domain" description="PEGA" evidence="1">
    <location>
        <begin position="85"/>
        <end position="150"/>
    </location>
</feature>
<dbReference type="PATRIC" id="fig|688269.3.peg.1764"/>
<dbReference type="EMBL" id="CP002351">
    <property type="protein sequence ID" value="AEH51758.1"/>
    <property type="molecule type" value="Genomic_DNA"/>
</dbReference>
<feature type="domain" description="PEGA" evidence="1">
    <location>
        <begin position="153"/>
        <end position="216"/>
    </location>
</feature>
<proteinExistence type="predicted"/>
<dbReference type="PANTHER" id="PTHR36194:SF1">
    <property type="entry name" value="S-LAYER-LIKE PROTEIN"/>
    <property type="match status" value="1"/>
</dbReference>
<dbReference type="InterPro" id="IPR013229">
    <property type="entry name" value="PEGA"/>
</dbReference>
<sequence precursor="true">MQKLTLILLLAACLGFAVYIQTNVPYVEIRQNNVLLAITDRSGLAKVDLQAPSKVVLSKPGYFPKELEITDLEGTYYVQMVPAAVIFVQSDQEDAKVFLNDELVGKTPIQIDVLPGVYTLRVEKEGFCVYQEKVAVEAFEKVQINVKFSKIPKVRIFSNPTAEAYVNGRRVGTTPVEIELEPGKHSLVLRRENYFDLVQTIEVSNIQNQTFAFNLQPCAYVKITTTPSHAFVVFEDQRKLQGSVFGPLDLNDKVFYVEALGYQRQAVEIEPKQGLNEIHVVLQPSVYDVEFVVSQNAIVTVDGMIVGEGPRKLRLSGEIHFVEIQQAGRRWAGIVNLSQQTVIEPDFEVATLILLGDKSRRYVVQNVEYRPPAVVYLKPGRYVVKVNDIERIVDLQAGTVTYLKQEGYGYLNVFHTLVVEVMLDLQLVGLTPVLFYPVKPGRYSLKVADKSVSVFVSEGEILVVR</sequence>
<dbReference type="RefSeq" id="WP_013932966.1">
    <property type="nucleotide sequence ID" value="NC_015707.1"/>
</dbReference>
<organism evidence="2 3">
    <name type="scientific">Pseudothermotoga thermarum DSM 5069</name>
    <dbReference type="NCBI Taxonomy" id="688269"/>
    <lineage>
        <taxon>Bacteria</taxon>
        <taxon>Thermotogati</taxon>
        <taxon>Thermotogota</taxon>
        <taxon>Thermotogae</taxon>
        <taxon>Thermotogales</taxon>
        <taxon>Thermotogaceae</taxon>
        <taxon>Pseudothermotoga</taxon>
    </lineage>
</organism>
<gene>
    <name evidence="2" type="ORF">Theth_1713</name>
</gene>
<dbReference type="PANTHER" id="PTHR36194">
    <property type="entry name" value="S-LAYER-LIKE PROTEIN"/>
    <property type="match status" value="1"/>
</dbReference>
<protein>
    <submittedName>
        <fullName evidence="2">PEGA domain protein</fullName>
    </submittedName>
</protein>